<evidence type="ECO:0000256" key="5">
    <source>
        <dbReference type="ARBA" id="ARBA00023014"/>
    </source>
</evidence>
<dbReference type="PANTHER" id="PTHR43498:SF1">
    <property type="entry name" value="COB--COM HETERODISULFIDE REDUCTASE IRON-SULFUR SUBUNIT A"/>
    <property type="match status" value="1"/>
</dbReference>
<evidence type="ECO:0000256" key="1">
    <source>
        <dbReference type="ARBA" id="ARBA00022485"/>
    </source>
</evidence>
<dbReference type="AlphaFoldDB" id="A0A518D1M2"/>
<dbReference type="InterPro" id="IPR006311">
    <property type="entry name" value="TAT_signal"/>
</dbReference>
<reference evidence="6 7" key="1">
    <citation type="submission" date="2019-02" db="EMBL/GenBank/DDBJ databases">
        <title>Deep-cultivation of Planctomycetes and their phenomic and genomic characterization uncovers novel biology.</title>
        <authorList>
            <person name="Wiegand S."/>
            <person name="Jogler M."/>
            <person name="Boedeker C."/>
            <person name="Pinto D."/>
            <person name="Vollmers J."/>
            <person name="Rivas-Marin E."/>
            <person name="Kohn T."/>
            <person name="Peeters S.H."/>
            <person name="Heuer A."/>
            <person name="Rast P."/>
            <person name="Oberbeckmann S."/>
            <person name="Bunk B."/>
            <person name="Jeske O."/>
            <person name="Meyerdierks A."/>
            <person name="Storesund J.E."/>
            <person name="Kallscheuer N."/>
            <person name="Luecker S."/>
            <person name="Lage O.M."/>
            <person name="Pohl T."/>
            <person name="Merkel B.J."/>
            <person name="Hornburger P."/>
            <person name="Mueller R.-W."/>
            <person name="Bruemmer F."/>
            <person name="Labrenz M."/>
            <person name="Spormann A.M."/>
            <person name="Op den Camp H."/>
            <person name="Overmann J."/>
            <person name="Amann R."/>
            <person name="Jetten M.S.M."/>
            <person name="Mascher T."/>
            <person name="Medema M.H."/>
            <person name="Devos D.P."/>
            <person name="Kaster A.-K."/>
            <person name="Ovreas L."/>
            <person name="Rohde M."/>
            <person name="Galperin M.Y."/>
            <person name="Jogler C."/>
        </authorList>
    </citation>
    <scope>NUCLEOTIDE SEQUENCE [LARGE SCALE GENOMIC DNA]</scope>
    <source>
        <strain evidence="6 7">Pla163</strain>
    </source>
</reference>
<keyword evidence="4" id="KW-0408">Iron</keyword>
<dbReference type="GO" id="GO:0046872">
    <property type="term" value="F:metal ion binding"/>
    <property type="evidence" value="ECO:0007669"/>
    <property type="project" value="UniProtKB-KW"/>
</dbReference>
<dbReference type="OrthoDB" id="287984at2"/>
<evidence type="ECO:0000313" key="6">
    <source>
        <dbReference type="EMBL" id="QDU85367.1"/>
    </source>
</evidence>
<keyword evidence="2" id="KW-0479">Metal-binding</keyword>
<dbReference type="GO" id="GO:0051539">
    <property type="term" value="F:4 iron, 4 sulfur cluster binding"/>
    <property type="evidence" value="ECO:0007669"/>
    <property type="project" value="UniProtKB-KW"/>
</dbReference>
<dbReference type="PROSITE" id="PS51257">
    <property type="entry name" value="PROKAR_LIPOPROTEIN"/>
    <property type="match status" value="1"/>
</dbReference>
<evidence type="ECO:0000256" key="4">
    <source>
        <dbReference type="ARBA" id="ARBA00023004"/>
    </source>
</evidence>
<organism evidence="6 7">
    <name type="scientific">Rohdeia mirabilis</name>
    <dbReference type="NCBI Taxonomy" id="2528008"/>
    <lineage>
        <taxon>Bacteria</taxon>
        <taxon>Pseudomonadati</taxon>
        <taxon>Planctomycetota</taxon>
        <taxon>Planctomycetia</taxon>
        <taxon>Planctomycetia incertae sedis</taxon>
        <taxon>Rohdeia</taxon>
    </lineage>
</organism>
<sequence length="574" mass="62205">MERAPVHDPTFDAARRRVLAGGAAAGAGLMLGACGGPRSARDASADDEPIAADVVVVGGTSAGVTTALEAAAGGASVVLLEAGRVLGGMSSAGLGFSDTGRKEVIGGLAREFYGRVFEAYEDDARWRWQARADFGNRGQGTVAIDGARRTMWLFEPGVARSIFEDWIASSPVRVELGAALDRTSPGVFDGERLTEIRTTDGRRFRARVFVDATYEGDLIELAHLPFVVGRESNAEFGETLNGVQTARALKNQFPPGVDPWIVAGDRDSGLLPGLRPSLPPDGSADLGVQAYCFRLALTDVPANRLAVAPPPDYDERDHELLFRSIEAGQRKHFLTLDLMPNRKTDSNNWNGASSDFVGQNHDYPLASDAERRAIVARHERWQRGHLWTLQNHERVPAEIRAFHAPWGLAADEYTDTGGWPHAVYVREGRRLRSDFVETERHVRRELPVERPIAMGSYNMDSHNVWRHVGADGCVRNEGDVQVPPGGPYGIDLGVVLPPRGATTNVLTPTAVSATHIAFGSIRMEPVFMALGQACGAIAIQALERDGDVQDTDYARLRQRLLARGAVLVTADQRG</sequence>
<keyword evidence="1" id="KW-0004">4Fe-4S</keyword>
<dbReference type="PANTHER" id="PTHR43498">
    <property type="entry name" value="FERREDOXIN:COB-COM HETERODISULFIDE REDUCTASE SUBUNIT A"/>
    <property type="match status" value="1"/>
</dbReference>
<dbReference type="SUPFAM" id="SSF51905">
    <property type="entry name" value="FAD/NAD(P)-binding domain"/>
    <property type="match status" value="1"/>
</dbReference>
<dbReference type="Proteomes" id="UP000319342">
    <property type="component" value="Chromosome"/>
</dbReference>
<dbReference type="EMBL" id="CP036290">
    <property type="protein sequence ID" value="QDU85367.1"/>
    <property type="molecule type" value="Genomic_DNA"/>
</dbReference>
<keyword evidence="5" id="KW-0411">Iron-sulfur</keyword>
<keyword evidence="3" id="KW-0560">Oxidoreductase</keyword>
<protein>
    <submittedName>
        <fullName evidence="6">FAD dependent oxidoreductase</fullName>
    </submittedName>
</protein>
<name>A0A518D1M2_9BACT</name>
<proteinExistence type="predicted"/>
<accession>A0A518D1M2</accession>
<dbReference type="InterPro" id="IPR039650">
    <property type="entry name" value="HdrA-like"/>
</dbReference>
<dbReference type="GO" id="GO:0016491">
    <property type="term" value="F:oxidoreductase activity"/>
    <property type="evidence" value="ECO:0007669"/>
    <property type="project" value="UniProtKB-KW"/>
</dbReference>
<dbReference type="InterPro" id="IPR036188">
    <property type="entry name" value="FAD/NAD-bd_sf"/>
</dbReference>
<evidence type="ECO:0000256" key="2">
    <source>
        <dbReference type="ARBA" id="ARBA00022723"/>
    </source>
</evidence>
<keyword evidence="7" id="KW-1185">Reference proteome</keyword>
<evidence type="ECO:0000256" key="3">
    <source>
        <dbReference type="ARBA" id="ARBA00023002"/>
    </source>
</evidence>
<gene>
    <name evidence="6" type="ORF">Pla163_24950</name>
</gene>
<dbReference type="Gene3D" id="3.50.50.60">
    <property type="entry name" value="FAD/NAD(P)-binding domain"/>
    <property type="match status" value="1"/>
</dbReference>
<dbReference type="PROSITE" id="PS51318">
    <property type="entry name" value="TAT"/>
    <property type="match status" value="1"/>
</dbReference>
<dbReference type="Pfam" id="PF12831">
    <property type="entry name" value="FAD_oxidored"/>
    <property type="match status" value="1"/>
</dbReference>
<evidence type="ECO:0000313" key="7">
    <source>
        <dbReference type="Proteomes" id="UP000319342"/>
    </source>
</evidence>